<keyword evidence="3" id="KW-1185">Reference proteome</keyword>
<feature type="transmembrane region" description="Helical" evidence="1">
    <location>
        <begin position="57"/>
        <end position="83"/>
    </location>
</feature>
<proteinExistence type="predicted"/>
<dbReference type="EMBL" id="CAUOFW020001536">
    <property type="protein sequence ID" value="CAK9146074.1"/>
    <property type="molecule type" value="Genomic_DNA"/>
</dbReference>
<feature type="transmembrane region" description="Helical" evidence="1">
    <location>
        <begin position="18"/>
        <end position="36"/>
    </location>
</feature>
<evidence type="ECO:0000256" key="1">
    <source>
        <dbReference type="SAM" id="Phobius"/>
    </source>
</evidence>
<dbReference type="Proteomes" id="UP001642360">
    <property type="component" value="Unassembled WGS sequence"/>
</dbReference>
<evidence type="ECO:0000313" key="2">
    <source>
        <dbReference type="EMBL" id="CAK9146074.1"/>
    </source>
</evidence>
<gene>
    <name evidence="2" type="ORF">ILEXP_LOCUS13913</name>
</gene>
<comment type="caution">
    <text evidence="2">The sequence shown here is derived from an EMBL/GenBank/DDBJ whole genome shotgun (WGS) entry which is preliminary data.</text>
</comment>
<organism evidence="2 3">
    <name type="scientific">Ilex paraguariensis</name>
    <name type="common">yerba mate</name>
    <dbReference type="NCBI Taxonomy" id="185542"/>
    <lineage>
        <taxon>Eukaryota</taxon>
        <taxon>Viridiplantae</taxon>
        <taxon>Streptophyta</taxon>
        <taxon>Embryophyta</taxon>
        <taxon>Tracheophyta</taxon>
        <taxon>Spermatophyta</taxon>
        <taxon>Magnoliopsida</taxon>
        <taxon>eudicotyledons</taxon>
        <taxon>Gunneridae</taxon>
        <taxon>Pentapetalae</taxon>
        <taxon>asterids</taxon>
        <taxon>campanulids</taxon>
        <taxon>Aquifoliales</taxon>
        <taxon>Aquifoliaceae</taxon>
        <taxon>Ilex</taxon>
    </lineage>
</organism>
<evidence type="ECO:0000313" key="3">
    <source>
        <dbReference type="Proteomes" id="UP001642360"/>
    </source>
</evidence>
<name>A0ABC8RM92_9AQUA</name>
<keyword evidence="1" id="KW-0472">Membrane</keyword>
<sequence>MAEKDGKEDEAPPAVHPALKAIVFGFMASAIIWTVVVDYKEHLKELLGDHHLQWRSLLSHVAATMLLMICSIFLLLLAILYFVNAFEPFLRLWKSSSISSEDQLRPLLV</sequence>
<keyword evidence="1" id="KW-0812">Transmembrane</keyword>
<accession>A0ABC8RM92</accession>
<protein>
    <submittedName>
        <fullName evidence="2">Uncharacterized protein</fullName>
    </submittedName>
</protein>
<keyword evidence="1" id="KW-1133">Transmembrane helix</keyword>
<reference evidence="2 3" key="1">
    <citation type="submission" date="2024-02" db="EMBL/GenBank/DDBJ databases">
        <authorList>
            <person name="Vignale AGUSTIN F."/>
            <person name="Sosa J E."/>
            <person name="Modenutti C."/>
        </authorList>
    </citation>
    <scope>NUCLEOTIDE SEQUENCE [LARGE SCALE GENOMIC DNA]</scope>
</reference>
<dbReference type="AlphaFoldDB" id="A0ABC8RM92"/>